<evidence type="ECO:0000256" key="1">
    <source>
        <dbReference type="ARBA" id="ARBA00007068"/>
    </source>
</evidence>
<dbReference type="InterPro" id="IPR016117">
    <property type="entry name" value="ArgJ-like_dom_sf"/>
</dbReference>
<accession>A0A1C4URT5</accession>
<keyword evidence="3" id="KW-1185">Reference proteome</keyword>
<keyword evidence="2" id="KW-0031">Aminopeptidase</keyword>
<reference evidence="3" key="1">
    <citation type="submission" date="2016-06" db="EMBL/GenBank/DDBJ databases">
        <authorList>
            <person name="Varghese N."/>
            <person name="Submissions Spin"/>
        </authorList>
    </citation>
    <scope>NUCLEOTIDE SEQUENCE [LARGE SCALE GENOMIC DNA]</scope>
    <source>
        <strain evidence="3">DSM 45246</strain>
    </source>
</reference>
<name>A0A1C4URT5_9ACTN</name>
<dbReference type="Proteomes" id="UP000199629">
    <property type="component" value="Unassembled WGS sequence"/>
</dbReference>
<keyword evidence="2" id="KW-0645">Protease</keyword>
<dbReference type="AlphaFoldDB" id="A0A1C4URT5"/>
<evidence type="ECO:0000313" key="2">
    <source>
        <dbReference type="EMBL" id="SCE74433.1"/>
    </source>
</evidence>
<dbReference type="InterPro" id="IPR005321">
    <property type="entry name" value="Peptidase_S58_DmpA"/>
</dbReference>
<dbReference type="SUPFAM" id="SSF56266">
    <property type="entry name" value="DmpA/ArgJ-like"/>
    <property type="match status" value="1"/>
</dbReference>
<proteinExistence type="inferred from homology"/>
<dbReference type="Pfam" id="PF03576">
    <property type="entry name" value="Peptidase_S58"/>
    <property type="match status" value="1"/>
</dbReference>
<dbReference type="RefSeq" id="WP_208602635.1">
    <property type="nucleotide sequence ID" value="NZ_FMCS01000001.1"/>
</dbReference>
<dbReference type="GO" id="GO:0004177">
    <property type="term" value="F:aminopeptidase activity"/>
    <property type="evidence" value="ECO:0007669"/>
    <property type="project" value="UniProtKB-KW"/>
</dbReference>
<keyword evidence="2" id="KW-0378">Hydrolase</keyword>
<comment type="similarity">
    <text evidence="1">Belongs to the peptidase S58 family.</text>
</comment>
<evidence type="ECO:0000313" key="3">
    <source>
        <dbReference type="Proteomes" id="UP000199629"/>
    </source>
</evidence>
<dbReference type="PANTHER" id="PTHR36512">
    <property type="entry name" value="D-AMINOPEPTIDASE"/>
    <property type="match status" value="1"/>
</dbReference>
<organism evidence="2 3">
    <name type="scientific">Micromonospora chaiyaphumensis</name>
    <dbReference type="NCBI Taxonomy" id="307119"/>
    <lineage>
        <taxon>Bacteria</taxon>
        <taxon>Bacillati</taxon>
        <taxon>Actinomycetota</taxon>
        <taxon>Actinomycetes</taxon>
        <taxon>Micromonosporales</taxon>
        <taxon>Micromonosporaceae</taxon>
        <taxon>Micromonospora</taxon>
    </lineage>
</organism>
<dbReference type="EMBL" id="FMCS01000001">
    <property type="protein sequence ID" value="SCE74433.1"/>
    <property type="molecule type" value="Genomic_DNA"/>
</dbReference>
<dbReference type="PANTHER" id="PTHR36512:SF3">
    <property type="entry name" value="BLR5678 PROTEIN"/>
    <property type="match status" value="1"/>
</dbReference>
<sequence>MTQPGRRARDLGVVVGPLPIGRHNAITDVAGVLVGHTTVDDGADLHTGVTAVVPAQLGPQRWTLPAAVYTGNGYGKLVGSTQVDELGVLESPIVLTATLSVFRAADAVLTHLMRRRPDGLSFNPLVGETNDGHLSDIRRRPISERHVLDAIDRASAQPPAEGCVGAGTGTTALGYKAGIGTSSRVVRTADAPVTVGALVQANFGGVLTVLGVPLPVDELVPQADRTEPPGNSCMILVATDAALDARQLGRLARRAVFAMGRVGAAYTNGSGDYAIAFSTAEPGRPAIPDAQLDPVFAAVLDSVEEALLNSLFAATTTRGVGGRTSHAVPHEAAVRRLAAAGRLGRPSPD</sequence>
<protein>
    <submittedName>
        <fullName evidence="2">D-aminopeptidase</fullName>
    </submittedName>
</protein>
<dbReference type="Gene3D" id="3.60.70.12">
    <property type="entry name" value="L-amino peptidase D-ALA esterase/amidase"/>
    <property type="match status" value="1"/>
</dbReference>
<gene>
    <name evidence="2" type="ORF">GA0070214_101954</name>
</gene>